<evidence type="ECO:0000313" key="2">
    <source>
        <dbReference type="Proteomes" id="UP001595839"/>
    </source>
</evidence>
<dbReference type="EMBL" id="JBHSFK010000006">
    <property type="protein sequence ID" value="MFC4500299.1"/>
    <property type="molecule type" value="Genomic_DNA"/>
</dbReference>
<proteinExistence type="predicted"/>
<organism evidence="1 2">
    <name type="scientific">Streptomyces vulcanius</name>
    <dbReference type="NCBI Taxonomy" id="1441876"/>
    <lineage>
        <taxon>Bacteria</taxon>
        <taxon>Bacillati</taxon>
        <taxon>Actinomycetota</taxon>
        <taxon>Actinomycetes</taxon>
        <taxon>Kitasatosporales</taxon>
        <taxon>Streptomycetaceae</taxon>
        <taxon>Streptomyces</taxon>
    </lineage>
</organism>
<dbReference type="RefSeq" id="WP_381174276.1">
    <property type="nucleotide sequence ID" value="NZ_JBHSFK010000006.1"/>
</dbReference>
<reference evidence="2" key="1">
    <citation type="journal article" date="2019" name="Int. J. Syst. Evol. Microbiol.">
        <title>The Global Catalogue of Microorganisms (GCM) 10K type strain sequencing project: providing services to taxonomists for standard genome sequencing and annotation.</title>
        <authorList>
            <consortium name="The Broad Institute Genomics Platform"/>
            <consortium name="The Broad Institute Genome Sequencing Center for Infectious Disease"/>
            <person name="Wu L."/>
            <person name="Ma J."/>
        </authorList>
    </citation>
    <scope>NUCLEOTIDE SEQUENCE [LARGE SCALE GENOMIC DNA]</scope>
    <source>
        <strain evidence="2">CGMCC 4.7177</strain>
    </source>
</reference>
<keyword evidence="2" id="KW-1185">Reference proteome</keyword>
<comment type="caution">
    <text evidence="1">The sequence shown here is derived from an EMBL/GenBank/DDBJ whole genome shotgun (WGS) entry which is preliminary data.</text>
</comment>
<sequence>MTTHLTASDESPAAVVTRYLVVADVAHQYSVAPTPDAPQIVAELAAQTGNEARALEYLRSEDTVTRNVSLFGPIGRTGTLAPPPAPVGVWGPNEFTAAFFAYLREATGAWQEEHSSLRVDLSHLGPEMLLRTHTADAQPYTEVLMCARVRTSGVLFVRVAQFDHAHETPLSDLVAQAFEHSTAMQDRVRMESDGFVEYEDGIEIEQKITLLDEASIWSLTKGMWAAVENGDFPGFITDPGYELTRWHLVQHNFEVLAPADKSGHYAFQQRPNGKYHLKMKTFPEDALRRKEAFRWDVDVPGADFEGYLAREFPDLRFKKLPTFRRTRFDLNIQSVVTGHYFGIETDEVTISHTGGRKLRQVEIEYLKTRWHAGMDASSIDAEMNRLTELLRTFIAKQGIGAERSFYSKLSFLRDSLDEQATVRSGS</sequence>
<accession>A0ABV9AL03</accession>
<gene>
    <name evidence="1" type="ORF">ACFPIH_12265</name>
</gene>
<name>A0ABV9AL03_9ACTN</name>
<dbReference type="Proteomes" id="UP001595839">
    <property type="component" value="Unassembled WGS sequence"/>
</dbReference>
<evidence type="ECO:0000313" key="1">
    <source>
        <dbReference type="EMBL" id="MFC4500299.1"/>
    </source>
</evidence>
<protein>
    <submittedName>
        <fullName evidence="1">Uncharacterized protein</fullName>
    </submittedName>
</protein>